<dbReference type="AlphaFoldDB" id="A0AAV7QRI9"/>
<feature type="compositionally biased region" description="Polar residues" evidence="1">
    <location>
        <begin position="28"/>
        <end position="37"/>
    </location>
</feature>
<dbReference type="EMBL" id="JANPWB010000010">
    <property type="protein sequence ID" value="KAJ1140990.1"/>
    <property type="molecule type" value="Genomic_DNA"/>
</dbReference>
<gene>
    <name evidence="2" type="ORF">NDU88_007327</name>
</gene>
<sequence length="154" mass="16412">MQSSPVPVSTAGGRASHPGTAFCRPVSAAQQPQQGNRGRSRCRSPTPATILGASRPGSPPPHSQPRNRLMSSVRREGHNKAPSPITEQPQQGNQNPAYLNLQHGPCRRPPTPVAILGVSRLGCLSAHRRSMSSVCRGDDKGARVPLMKADYGRI</sequence>
<organism evidence="2 3">
    <name type="scientific">Pleurodeles waltl</name>
    <name type="common">Iberian ribbed newt</name>
    <dbReference type="NCBI Taxonomy" id="8319"/>
    <lineage>
        <taxon>Eukaryota</taxon>
        <taxon>Metazoa</taxon>
        <taxon>Chordata</taxon>
        <taxon>Craniata</taxon>
        <taxon>Vertebrata</taxon>
        <taxon>Euteleostomi</taxon>
        <taxon>Amphibia</taxon>
        <taxon>Batrachia</taxon>
        <taxon>Caudata</taxon>
        <taxon>Salamandroidea</taxon>
        <taxon>Salamandridae</taxon>
        <taxon>Pleurodelinae</taxon>
        <taxon>Pleurodeles</taxon>
    </lineage>
</organism>
<comment type="caution">
    <text evidence="2">The sequence shown here is derived from an EMBL/GenBank/DDBJ whole genome shotgun (WGS) entry which is preliminary data.</text>
</comment>
<protein>
    <submittedName>
        <fullName evidence="2">Uncharacterized protein</fullName>
    </submittedName>
</protein>
<proteinExistence type="predicted"/>
<reference evidence="2" key="1">
    <citation type="journal article" date="2022" name="bioRxiv">
        <title>Sequencing and chromosome-scale assembly of the giantPleurodeles waltlgenome.</title>
        <authorList>
            <person name="Brown T."/>
            <person name="Elewa A."/>
            <person name="Iarovenko S."/>
            <person name="Subramanian E."/>
            <person name="Araus A.J."/>
            <person name="Petzold A."/>
            <person name="Susuki M."/>
            <person name="Suzuki K.-i.T."/>
            <person name="Hayashi T."/>
            <person name="Toyoda A."/>
            <person name="Oliveira C."/>
            <person name="Osipova E."/>
            <person name="Leigh N.D."/>
            <person name="Simon A."/>
            <person name="Yun M.H."/>
        </authorList>
    </citation>
    <scope>NUCLEOTIDE SEQUENCE</scope>
    <source>
        <strain evidence="2">20211129_DDA</strain>
        <tissue evidence="2">Liver</tissue>
    </source>
</reference>
<dbReference type="Proteomes" id="UP001066276">
    <property type="component" value="Chromosome 6"/>
</dbReference>
<evidence type="ECO:0000256" key="1">
    <source>
        <dbReference type="SAM" id="MobiDB-lite"/>
    </source>
</evidence>
<name>A0AAV7QRI9_PLEWA</name>
<evidence type="ECO:0000313" key="2">
    <source>
        <dbReference type="EMBL" id="KAJ1140990.1"/>
    </source>
</evidence>
<keyword evidence="3" id="KW-1185">Reference proteome</keyword>
<feature type="region of interest" description="Disordered" evidence="1">
    <location>
        <begin position="1"/>
        <end position="105"/>
    </location>
</feature>
<accession>A0AAV7QRI9</accession>
<feature type="compositionally biased region" description="Polar residues" evidence="1">
    <location>
        <begin position="85"/>
        <end position="97"/>
    </location>
</feature>
<evidence type="ECO:0000313" key="3">
    <source>
        <dbReference type="Proteomes" id="UP001066276"/>
    </source>
</evidence>